<organism evidence="1 2">
    <name type="scientific">Cryptococcus neoformans Tu259-1</name>
    <dbReference type="NCBI Taxonomy" id="1230072"/>
    <lineage>
        <taxon>Eukaryota</taxon>
        <taxon>Fungi</taxon>
        <taxon>Dikarya</taxon>
        <taxon>Basidiomycota</taxon>
        <taxon>Agaricomycotina</taxon>
        <taxon>Tremellomycetes</taxon>
        <taxon>Tremellales</taxon>
        <taxon>Cryptococcaceae</taxon>
        <taxon>Cryptococcus</taxon>
        <taxon>Cryptococcus neoformans species complex</taxon>
    </lineage>
</organism>
<reference evidence="1 2" key="1">
    <citation type="submission" date="2017-06" db="EMBL/GenBank/DDBJ databases">
        <title>Global population genomics of the pathogenic fungus Cryptococcus neoformans var. grubii.</title>
        <authorList>
            <person name="Cuomo C."/>
            <person name="Litvintseva A."/>
            <person name="Chen Y."/>
            <person name="Young S."/>
            <person name="Zeng Q."/>
            <person name="Chapman S."/>
            <person name="Gujja S."/>
            <person name="Saif S."/>
            <person name="Birren B."/>
        </authorList>
    </citation>
    <scope>NUCLEOTIDE SEQUENCE [LARGE SCALE GENOMIC DNA]</scope>
    <source>
        <strain evidence="1 2">Tu259-1</strain>
    </source>
</reference>
<comment type="caution">
    <text evidence="1">The sequence shown here is derived from an EMBL/GenBank/DDBJ whole genome shotgun (WGS) entry which is preliminary data.</text>
</comment>
<name>A0A854Q592_CRYNE</name>
<evidence type="ECO:0000313" key="1">
    <source>
        <dbReference type="EMBL" id="OXG11434.1"/>
    </source>
</evidence>
<protein>
    <submittedName>
        <fullName evidence="1">Uncharacterized protein</fullName>
    </submittedName>
</protein>
<dbReference type="AlphaFoldDB" id="A0A854Q592"/>
<proteinExistence type="predicted"/>
<dbReference type="EMBL" id="AMKT01000098">
    <property type="protein sequence ID" value="OXG11434.1"/>
    <property type="molecule type" value="Genomic_DNA"/>
</dbReference>
<evidence type="ECO:0000313" key="2">
    <source>
        <dbReference type="Proteomes" id="UP000199727"/>
    </source>
</evidence>
<dbReference type="Proteomes" id="UP000199727">
    <property type="component" value="Unassembled WGS sequence"/>
</dbReference>
<sequence>MPPSLHDTIHHPPDRRALLISSITLPRTGASPIFSGLSFDHPCSRLFDLSAFYSLLKLLCLCPPLQSGALPQSGTLPCSSEAQLLQNARLQWVVRIGKTFALIAHYRSGRAKGLDDGVAATTSASTSPYASSVGF</sequence>
<gene>
    <name evidence="1" type="ORF">C361_06539</name>
</gene>
<accession>A0A854Q592</accession>